<dbReference type="Proteomes" id="UP001141806">
    <property type="component" value="Unassembled WGS sequence"/>
</dbReference>
<dbReference type="PANTHER" id="PTHR24291:SF185">
    <property type="entry name" value="PREMNASPIRODIENE OXYGENASE-LIKE"/>
    <property type="match status" value="1"/>
</dbReference>
<dbReference type="AlphaFoldDB" id="A0A9Q0KZZ1"/>
<evidence type="ECO:0000313" key="6">
    <source>
        <dbReference type="Proteomes" id="UP001141806"/>
    </source>
</evidence>
<keyword evidence="3" id="KW-0503">Monooxygenase</keyword>
<gene>
    <name evidence="5" type="ORF">NE237_010569</name>
</gene>
<evidence type="ECO:0000256" key="1">
    <source>
        <dbReference type="ARBA" id="ARBA00010617"/>
    </source>
</evidence>
<proteinExistence type="inferred from homology"/>
<comment type="similarity">
    <text evidence="1 3">Belongs to the cytochrome P450 family.</text>
</comment>
<accession>A0A9Q0KZZ1</accession>
<reference evidence="5" key="1">
    <citation type="journal article" date="2023" name="Plant J.">
        <title>The genome of the king protea, Protea cynaroides.</title>
        <authorList>
            <person name="Chang J."/>
            <person name="Duong T.A."/>
            <person name="Schoeman C."/>
            <person name="Ma X."/>
            <person name="Roodt D."/>
            <person name="Barker N."/>
            <person name="Li Z."/>
            <person name="Van de Peer Y."/>
            <person name="Mizrachi E."/>
        </authorList>
    </citation>
    <scope>NUCLEOTIDE SEQUENCE</scope>
    <source>
        <tissue evidence="5">Young leaves</tissue>
    </source>
</reference>
<dbReference type="SUPFAM" id="SSF48264">
    <property type="entry name" value="Cytochrome P450"/>
    <property type="match status" value="1"/>
</dbReference>
<dbReference type="Pfam" id="PF00067">
    <property type="entry name" value="p450"/>
    <property type="match status" value="1"/>
</dbReference>
<keyword evidence="4" id="KW-0812">Transmembrane</keyword>
<dbReference type="GO" id="GO:0005506">
    <property type="term" value="F:iron ion binding"/>
    <property type="evidence" value="ECO:0007669"/>
    <property type="project" value="InterPro"/>
</dbReference>
<dbReference type="PRINTS" id="PR00385">
    <property type="entry name" value="P450"/>
</dbReference>
<dbReference type="GO" id="GO:0016705">
    <property type="term" value="F:oxidoreductase activity, acting on paired donors, with incorporation or reduction of molecular oxygen"/>
    <property type="evidence" value="ECO:0007669"/>
    <property type="project" value="InterPro"/>
</dbReference>
<keyword evidence="2 3" id="KW-0408">Iron</keyword>
<dbReference type="InterPro" id="IPR002401">
    <property type="entry name" value="Cyt_P450_E_grp-I"/>
</dbReference>
<keyword evidence="3" id="KW-0560">Oxidoreductase</keyword>
<dbReference type="PRINTS" id="PR00463">
    <property type="entry name" value="EP450I"/>
</dbReference>
<dbReference type="GO" id="GO:0020037">
    <property type="term" value="F:heme binding"/>
    <property type="evidence" value="ECO:0007669"/>
    <property type="project" value="InterPro"/>
</dbReference>
<feature type="transmembrane region" description="Helical" evidence="4">
    <location>
        <begin position="37"/>
        <end position="58"/>
    </location>
</feature>
<keyword evidence="2 3" id="KW-0349">Heme</keyword>
<dbReference type="InterPro" id="IPR017972">
    <property type="entry name" value="Cyt_P450_CS"/>
</dbReference>
<dbReference type="InterPro" id="IPR050196">
    <property type="entry name" value="Cytochrome_P450_Monoox"/>
</dbReference>
<evidence type="ECO:0000256" key="2">
    <source>
        <dbReference type="PIRSR" id="PIRSR602401-1"/>
    </source>
</evidence>
<evidence type="ECO:0000256" key="4">
    <source>
        <dbReference type="SAM" id="Phobius"/>
    </source>
</evidence>
<sequence>MKSCEAPYTLLGFLLQKDQPGSRTCSVEEGFHFFRDYAIRVINILLWVSLILVTGLLLRKVTRLLRLWEKGRKIPGPPCPSFYGHVKLFSGGKSGETLTDFLSKSHEQYGSIVRLWLGPTQLLVSVKDPSIIKEVLVKAEDRLPLTGRVFRLAFGYSNLFVPSFEKVRKRRESLAIQLNGRLIERANAISSKVVDFVMQKIDPVMSKGILDCRSVSQHMAFSILGATLLGDGFLSWSNATVYEELLMMIAKDASLWASYKVPPFWKRGFWRYQILCKRLKCLTQDFIRHCRQNYKLFSLMDRNSHGATATVGRDTAFGVFCTGLDMEDESLLDEFNGHNDAKEEPCGNIMGVMFHGCLTTAGLISDILTRLVMHPELQEKIYSEIVMVKKRSPKSELEDVYKMYFLLATVYESARLLPAGPLLKRCSLKHDLNLQEGIAIPAGAIMVVPVQLVQMDGSNWGSDANQFNPYRFLSKAEQGSDSVPLSSFAGVEEKLNAANSPFVLNDPNANSAFLPFGSGTRACVGQKIAILGIMMLFASLLEQYEIKLQPGSENDAEPMMKNCVLPLLPSPKIIFVRRND</sequence>
<name>A0A9Q0KZZ1_9MAGN</name>
<evidence type="ECO:0000313" key="5">
    <source>
        <dbReference type="EMBL" id="KAJ4979789.1"/>
    </source>
</evidence>
<keyword evidence="6" id="KW-1185">Reference proteome</keyword>
<dbReference type="InterPro" id="IPR001128">
    <property type="entry name" value="Cyt_P450"/>
</dbReference>
<keyword evidence="2 3" id="KW-0479">Metal-binding</keyword>
<dbReference type="CDD" id="cd00302">
    <property type="entry name" value="cytochrome_P450"/>
    <property type="match status" value="1"/>
</dbReference>
<dbReference type="InterPro" id="IPR036396">
    <property type="entry name" value="Cyt_P450_sf"/>
</dbReference>
<comment type="cofactor">
    <cofactor evidence="2">
        <name>heme</name>
        <dbReference type="ChEBI" id="CHEBI:30413"/>
    </cofactor>
</comment>
<feature type="binding site" description="axial binding residue" evidence="2">
    <location>
        <position position="523"/>
    </location>
    <ligand>
        <name>heme</name>
        <dbReference type="ChEBI" id="CHEBI:30413"/>
    </ligand>
    <ligandPart>
        <name>Fe</name>
        <dbReference type="ChEBI" id="CHEBI:18248"/>
    </ligandPart>
</feature>
<dbReference type="PROSITE" id="PS00086">
    <property type="entry name" value="CYTOCHROME_P450"/>
    <property type="match status" value="1"/>
</dbReference>
<comment type="caution">
    <text evidence="5">The sequence shown here is derived from an EMBL/GenBank/DDBJ whole genome shotgun (WGS) entry which is preliminary data.</text>
</comment>
<evidence type="ECO:0000256" key="3">
    <source>
        <dbReference type="RuleBase" id="RU000461"/>
    </source>
</evidence>
<dbReference type="GO" id="GO:0004497">
    <property type="term" value="F:monooxygenase activity"/>
    <property type="evidence" value="ECO:0007669"/>
    <property type="project" value="UniProtKB-KW"/>
</dbReference>
<dbReference type="Gene3D" id="1.10.630.10">
    <property type="entry name" value="Cytochrome P450"/>
    <property type="match status" value="1"/>
</dbReference>
<organism evidence="5 6">
    <name type="scientific">Protea cynaroides</name>
    <dbReference type="NCBI Taxonomy" id="273540"/>
    <lineage>
        <taxon>Eukaryota</taxon>
        <taxon>Viridiplantae</taxon>
        <taxon>Streptophyta</taxon>
        <taxon>Embryophyta</taxon>
        <taxon>Tracheophyta</taxon>
        <taxon>Spermatophyta</taxon>
        <taxon>Magnoliopsida</taxon>
        <taxon>Proteales</taxon>
        <taxon>Proteaceae</taxon>
        <taxon>Protea</taxon>
    </lineage>
</organism>
<keyword evidence="4" id="KW-0472">Membrane</keyword>
<dbReference type="PANTHER" id="PTHR24291">
    <property type="entry name" value="CYTOCHROME P450 FAMILY 4"/>
    <property type="match status" value="1"/>
</dbReference>
<dbReference type="OrthoDB" id="1470350at2759"/>
<keyword evidence="4" id="KW-1133">Transmembrane helix</keyword>
<evidence type="ECO:0008006" key="7">
    <source>
        <dbReference type="Google" id="ProtNLM"/>
    </source>
</evidence>
<protein>
    <recommendedName>
        <fullName evidence="7">Cytochrome P450</fullName>
    </recommendedName>
</protein>
<dbReference type="EMBL" id="JAMYWD010000002">
    <property type="protein sequence ID" value="KAJ4979789.1"/>
    <property type="molecule type" value="Genomic_DNA"/>
</dbReference>